<proteinExistence type="predicted"/>
<dbReference type="CDD" id="cd03467">
    <property type="entry name" value="Rieske"/>
    <property type="match status" value="1"/>
</dbReference>
<dbReference type="OrthoDB" id="5623at2157"/>
<dbReference type="InterPro" id="IPR005805">
    <property type="entry name" value="Rieske_Fe-S_prot_C"/>
</dbReference>
<keyword evidence="5" id="KW-1015">Disulfide bond</keyword>
<comment type="caution">
    <text evidence="9">The sequence shown here is derived from an EMBL/GenBank/DDBJ whole genome shotgun (WGS) entry which is preliminary data.</text>
</comment>
<dbReference type="GO" id="GO:0051537">
    <property type="term" value="F:2 iron, 2 sulfur cluster binding"/>
    <property type="evidence" value="ECO:0007669"/>
    <property type="project" value="UniProtKB-KW"/>
</dbReference>
<dbReference type="GO" id="GO:0016020">
    <property type="term" value="C:membrane"/>
    <property type="evidence" value="ECO:0007669"/>
    <property type="project" value="InterPro"/>
</dbReference>
<evidence type="ECO:0000256" key="3">
    <source>
        <dbReference type="ARBA" id="ARBA00023004"/>
    </source>
</evidence>
<dbReference type="Gene3D" id="2.102.10.10">
    <property type="entry name" value="Rieske [2Fe-2S] iron-sulphur domain"/>
    <property type="match status" value="1"/>
</dbReference>
<dbReference type="PRINTS" id="PR00162">
    <property type="entry name" value="RIESKE"/>
</dbReference>
<dbReference type="EMBL" id="RDFA01000002">
    <property type="protein sequence ID" value="RXK50470.1"/>
    <property type="molecule type" value="Genomic_DNA"/>
</dbReference>
<keyword evidence="2" id="KW-0479">Metal-binding</keyword>
<reference evidence="9 10" key="1">
    <citation type="submission" date="2019-01" db="EMBL/GenBank/DDBJ databases">
        <title>Halorientalis sp. F13-25 a new haloarchaeum isolated from hypersaline water.</title>
        <authorList>
            <person name="Ana D.-V."/>
            <person name="Cristina S.-P."/>
            <person name="Antonio V."/>
        </authorList>
    </citation>
    <scope>NUCLEOTIDE SEQUENCE [LARGE SCALE GENOMIC DNA]</scope>
    <source>
        <strain evidence="9 10">F13-25</strain>
    </source>
</reference>
<keyword evidence="4" id="KW-0411">Iron-sulfur</keyword>
<evidence type="ECO:0000256" key="5">
    <source>
        <dbReference type="ARBA" id="ARBA00023157"/>
    </source>
</evidence>
<dbReference type="AlphaFoldDB" id="A0A498KXY8"/>
<dbReference type="InterPro" id="IPR014349">
    <property type="entry name" value="Rieske_Fe-S_prot"/>
</dbReference>
<organism evidence="9 10">
    <name type="scientific">Halorientalis pallida</name>
    <dbReference type="NCBI Taxonomy" id="2479928"/>
    <lineage>
        <taxon>Archaea</taxon>
        <taxon>Methanobacteriati</taxon>
        <taxon>Methanobacteriota</taxon>
        <taxon>Stenosarchaea group</taxon>
        <taxon>Halobacteria</taxon>
        <taxon>Halobacteriales</taxon>
        <taxon>Haloarculaceae</taxon>
        <taxon>Halorientalis</taxon>
    </lineage>
</organism>
<dbReference type="Pfam" id="PF00355">
    <property type="entry name" value="Rieske"/>
    <property type="match status" value="1"/>
</dbReference>
<feature type="region of interest" description="Disordered" evidence="7">
    <location>
        <begin position="174"/>
        <end position="228"/>
    </location>
</feature>
<evidence type="ECO:0000256" key="4">
    <source>
        <dbReference type="ARBA" id="ARBA00023014"/>
    </source>
</evidence>
<keyword evidence="3" id="KW-0408">Iron</keyword>
<protein>
    <submittedName>
        <fullName evidence="9">Rieske (2Fe-2S) protein</fullName>
    </submittedName>
</protein>
<dbReference type="SUPFAM" id="SSF50022">
    <property type="entry name" value="ISP domain"/>
    <property type="match status" value="1"/>
</dbReference>
<dbReference type="InterPro" id="IPR017941">
    <property type="entry name" value="Rieske_2Fe-2S"/>
</dbReference>
<evidence type="ECO:0000256" key="2">
    <source>
        <dbReference type="ARBA" id="ARBA00022723"/>
    </source>
</evidence>
<feature type="domain" description="Rieske" evidence="8">
    <location>
        <begin position="107"/>
        <end position="195"/>
    </location>
</feature>
<evidence type="ECO:0000313" key="10">
    <source>
        <dbReference type="Proteomes" id="UP000289691"/>
    </source>
</evidence>
<gene>
    <name evidence="9" type="ORF">EAF64_07945</name>
</gene>
<evidence type="ECO:0000256" key="6">
    <source>
        <dbReference type="ARBA" id="ARBA00034078"/>
    </source>
</evidence>
<evidence type="ECO:0000256" key="7">
    <source>
        <dbReference type="SAM" id="MobiDB-lite"/>
    </source>
</evidence>
<accession>A0A498KXY8</accession>
<sequence>MPTDTSAEDPHEEIEIERRQVAKMLAGISGAGAIGAFSVSALAGLGESGKIVPPEPLFVEGVRLVDAQGNPLTAADALPTNEPGTDELETTTVYPEKEGGGTITKDRAAVLLVRFPGDSYQEPTNLDGTVEGYAAYSKVCTHLGCSVGGTEGDQLYCPCHGSVFDPLQGAKVTNGPAPSPLAQLPIGVTDGSDGSGSAGGTNSTDGPDGSDGQLLLATGPFEGPVGPQ</sequence>
<dbReference type="PROSITE" id="PS51296">
    <property type="entry name" value="RIESKE"/>
    <property type="match status" value="1"/>
</dbReference>
<comment type="cofactor">
    <cofactor evidence="6">
        <name>[2Fe-2S] cluster</name>
        <dbReference type="ChEBI" id="CHEBI:190135"/>
    </cofactor>
</comment>
<dbReference type="GO" id="GO:0046872">
    <property type="term" value="F:metal ion binding"/>
    <property type="evidence" value="ECO:0007669"/>
    <property type="project" value="UniProtKB-KW"/>
</dbReference>
<dbReference type="RefSeq" id="WP_129068430.1">
    <property type="nucleotide sequence ID" value="NZ_RDFA01000002.1"/>
</dbReference>
<dbReference type="Proteomes" id="UP000289691">
    <property type="component" value="Unassembled WGS sequence"/>
</dbReference>
<keyword evidence="10" id="KW-1185">Reference proteome</keyword>
<dbReference type="PANTHER" id="PTHR10134">
    <property type="entry name" value="CYTOCHROME B-C1 COMPLEX SUBUNIT RIESKE, MITOCHONDRIAL"/>
    <property type="match status" value="1"/>
</dbReference>
<name>A0A498KXY8_9EURY</name>
<dbReference type="InterPro" id="IPR036922">
    <property type="entry name" value="Rieske_2Fe-2S_sf"/>
</dbReference>
<evidence type="ECO:0000259" key="8">
    <source>
        <dbReference type="PROSITE" id="PS51296"/>
    </source>
</evidence>
<evidence type="ECO:0000313" key="9">
    <source>
        <dbReference type="EMBL" id="RXK50470.1"/>
    </source>
</evidence>
<keyword evidence="1" id="KW-0001">2Fe-2S</keyword>
<evidence type="ECO:0000256" key="1">
    <source>
        <dbReference type="ARBA" id="ARBA00022714"/>
    </source>
</evidence>